<keyword evidence="2" id="KW-0472">Membrane</keyword>
<feature type="region of interest" description="Disordered" evidence="1">
    <location>
        <begin position="183"/>
        <end position="219"/>
    </location>
</feature>
<evidence type="ECO:0000256" key="1">
    <source>
        <dbReference type="SAM" id="MobiDB-lite"/>
    </source>
</evidence>
<dbReference type="Proteomes" id="UP000663887">
    <property type="component" value="Unassembled WGS sequence"/>
</dbReference>
<gene>
    <name evidence="3" type="ORF">XDN619_LOCUS21824</name>
</gene>
<reference evidence="3" key="1">
    <citation type="submission" date="2021-02" db="EMBL/GenBank/DDBJ databases">
        <authorList>
            <person name="Nowell W R."/>
        </authorList>
    </citation>
    <scope>NUCLEOTIDE SEQUENCE</scope>
</reference>
<sequence>MKRKFYFHNRKFIQTNSNNDMADMKTSEENKYFNSKPNEQYTNELAKVYEINTHGKFTVIVRRSFIRLHIRPTTNINPCYSYDVSSMCDSEVLVQSNRTRNYDWKLNRKGKRRTPIHRSMQILITTVKTSSNFIVHESTTHNPVPIIIQHEQSHYGFYAFIFVISVVILGFILWYMFIRPSQTPKSKIRPPSDDSDSDNSNDNNQYKVQTLNDYRGDHRSLRRNKSANSLLFHDDDDNHLERKLSDDMTFNNIRNHHETIQMLINNLQQSDFESINSSTIGEILSELIHNEVDLVNENPNRQSSSDLATFLRDASEIFHIVRNIITEKCSRQLLNPNNFLQYQYLIDIVHSSEFILEYLHQNYSNEQVFVIEILTHLHETLSTMNNNSQRCQYICQCLFDILQKLNRNQTS</sequence>
<dbReference type="AlphaFoldDB" id="A0A816VT71"/>
<accession>A0A816VT71</accession>
<protein>
    <submittedName>
        <fullName evidence="3">Uncharacterized protein</fullName>
    </submittedName>
</protein>
<evidence type="ECO:0000313" key="3">
    <source>
        <dbReference type="EMBL" id="CAF2117232.1"/>
    </source>
</evidence>
<keyword evidence="2" id="KW-1133">Transmembrane helix</keyword>
<feature type="transmembrane region" description="Helical" evidence="2">
    <location>
        <begin position="155"/>
        <end position="177"/>
    </location>
</feature>
<proteinExistence type="predicted"/>
<keyword evidence="2" id="KW-0812">Transmembrane</keyword>
<comment type="caution">
    <text evidence="3">The sequence shown here is derived from an EMBL/GenBank/DDBJ whole genome shotgun (WGS) entry which is preliminary data.</text>
</comment>
<dbReference type="EMBL" id="CAJNRG010009816">
    <property type="protein sequence ID" value="CAF2117232.1"/>
    <property type="molecule type" value="Genomic_DNA"/>
</dbReference>
<organism evidence="3 4">
    <name type="scientific">Rotaria magnacalcarata</name>
    <dbReference type="NCBI Taxonomy" id="392030"/>
    <lineage>
        <taxon>Eukaryota</taxon>
        <taxon>Metazoa</taxon>
        <taxon>Spiralia</taxon>
        <taxon>Gnathifera</taxon>
        <taxon>Rotifera</taxon>
        <taxon>Eurotatoria</taxon>
        <taxon>Bdelloidea</taxon>
        <taxon>Philodinida</taxon>
        <taxon>Philodinidae</taxon>
        <taxon>Rotaria</taxon>
    </lineage>
</organism>
<evidence type="ECO:0000256" key="2">
    <source>
        <dbReference type="SAM" id="Phobius"/>
    </source>
</evidence>
<evidence type="ECO:0000313" key="4">
    <source>
        <dbReference type="Proteomes" id="UP000663887"/>
    </source>
</evidence>
<name>A0A816VT71_9BILA</name>